<accession>A0A8J3MUP1</accession>
<dbReference type="SUPFAM" id="SSF53720">
    <property type="entry name" value="ALDH-like"/>
    <property type="match status" value="1"/>
</dbReference>
<keyword evidence="6" id="KW-1185">Reference proteome</keyword>
<dbReference type="PANTHER" id="PTHR43720">
    <property type="entry name" value="2-AMINOMUCONIC SEMIALDEHYDE DEHYDROGENASE"/>
    <property type="match status" value="1"/>
</dbReference>
<dbReference type="GO" id="GO:0016620">
    <property type="term" value="F:oxidoreductase activity, acting on the aldehyde or oxo group of donors, NAD or NADP as acceptor"/>
    <property type="evidence" value="ECO:0007669"/>
    <property type="project" value="InterPro"/>
</dbReference>
<evidence type="ECO:0000256" key="2">
    <source>
        <dbReference type="ARBA" id="ARBA00023002"/>
    </source>
</evidence>
<feature type="domain" description="Aldehyde dehydrogenase" evidence="4">
    <location>
        <begin position="46"/>
        <end position="391"/>
    </location>
</feature>
<keyword evidence="3" id="KW-0520">NAD</keyword>
<evidence type="ECO:0000313" key="5">
    <source>
        <dbReference type="EMBL" id="GHO47126.1"/>
    </source>
</evidence>
<dbReference type="InterPro" id="IPR016162">
    <property type="entry name" value="Ald_DH_N"/>
</dbReference>
<protein>
    <submittedName>
        <fullName evidence="5">Aldehyde dehydrogenase</fullName>
    </submittedName>
</protein>
<dbReference type="Proteomes" id="UP000612362">
    <property type="component" value="Unassembled WGS sequence"/>
</dbReference>
<keyword evidence="2" id="KW-0560">Oxidoreductase</keyword>
<evidence type="ECO:0000256" key="1">
    <source>
        <dbReference type="ARBA" id="ARBA00009986"/>
    </source>
</evidence>
<dbReference type="AlphaFoldDB" id="A0A8J3MUP1"/>
<comment type="similarity">
    <text evidence="1">Belongs to the aldehyde dehydrogenase family.</text>
</comment>
<dbReference type="Pfam" id="PF00171">
    <property type="entry name" value="Aldedh"/>
    <property type="match status" value="1"/>
</dbReference>
<dbReference type="Gene3D" id="3.40.605.10">
    <property type="entry name" value="Aldehyde Dehydrogenase, Chain A, domain 1"/>
    <property type="match status" value="1"/>
</dbReference>
<dbReference type="InterPro" id="IPR016161">
    <property type="entry name" value="Ald_DH/histidinol_DH"/>
</dbReference>
<dbReference type="InterPro" id="IPR015590">
    <property type="entry name" value="Aldehyde_DH_dom"/>
</dbReference>
<dbReference type="EMBL" id="BNJF01000002">
    <property type="protein sequence ID" value="GHO47126.1"/>
    <property type="molecule type" value="Genomic_DNA"/>
</dbReference>
<sequence length="460" mass="49872">MSVMHELIAVDALGPHGAYRARNRLTISDVAGHPLAELSLVPRLFVTRAMAALRKADTLPLEERLGALVRAGELFAYGVINGMSAPTYQHLVSRMSGTPISIVRESVEGISRKAAEVYDSAQQARPIGAVNDWHEPKAREGTAVWVRRGNVFAVHAPGNYPGVHSIWLEALALGYRVAVRPSRREPLTPSRLIAALRACGFGDDQVVLLPTDYNEASEILRQADLSMVYGGQEVVDTYATNPTVLPQGPGQSKILLTADADWREYLDMIVSSISHEGGRACINTTAVFVEGNPTPVAEAIAERLAAIKSLPPEDEQAVLTAYPLEAAQKIERYLLAKATGTRAHLGGEGVVDDLGDGSAVLRPAVHQLDRPDAPQANIELAFPCVWVAPWSRAAGIAPLKQTLVLTAVTKDEHLLDELLAEPTIKNLYIGNHPTYWLEPGIPHDGYLGEFLMRTKAVIRD</sequence>
<dbReference type="InterPro" id="IPR016163">
    <property type="entry name" value="Ald_DH_C"/>
</dbReference>
<dbReference type="Gene3D" id="3.40.309.10">
    <property type="entry name" value="Aldehyde Dehydrogenase, Chain A, domain 2"/>
    <property type="match status" value="1"/>
</dbReference>
<reference evidence="5" key="1">
    <citation type="submission" date="2020-10" db="EMBL/GenBank/DDBJ databases">
        <title>Taxonomic study of unclassified bacteria belonging to the class Ktedonobacteria.</title>
        <authorList>
            <person name="Yabe S."/>
            <person name="Wang C.M."/>
            <person name="Zheng Y."/>
            <person name="Sakai Y."/>
            <person name="Cavaletti L."/>
            <person name="Monciardini P."/>
            <person name="Donadio S."/>
        </authorList>
    </citation>
    <scope>NUCLEOTIDE SEQUENCE</scope>
    <source>
        <strain evidence="5">SOSP1-1</strain>
    </source>
</reference>
<comment type="caution">
    <text evidence="5">The sequence shown here is derived from an EMBL/GenBank/DDBJ whole genome shotgun (WGS) entry which is preliminary data.</text>
</comment>
<evidence type="ECO:0000256" key="3">
    <source>
        <dbReference type="ARBA" id="ARBA00023027"/>
    </source>
</evidence>
<gene>
    <name evidence="5" type="ORF">KSX_52890</name>
</gene>
<dbReference type="PANTHER" id="PTHR43720:SF2">
    <property type="entry name" value="2-AMINOMUCONIC SEMIALDEHYDE DEHYDROGENASE"/>
    <property type="match status" value="1"/>
</dbReference>
<proteinExistence type="inferred from homology"/>
<name>A0A8J3MUP1_9CHLR</name>
<evidence type="ECO:0000313" key="6">
    <source>
        <dbReference type="Proteomes" id="UP000612362"/>
    </source>
</evidence>
<evidence type="ECO:0000259" key="4">
    <source>
        <dbReference type="Pfam" id="PF00171"/>
    </source>
</evidence>
<organism evidence="5 6">
    <name type="scientific">Ktedonospora formicarum</name>
    <dbReference type="NCBI Taxonomy" id="2778364"/>
    <lineage>
        <taxon>Bacteria</taxon>
        <taxon>Bacillati</taxon>
        <taxon>Chloroflexota</taxon>
        <taxon>Ktedonobacteria</taxon>
        <taxon>Ktedonobacterales</taxon>
        <taxon>Ktedonobacteraceae</taxon>
        <taxon>Ktedonospora</taxon>
    </lineage>
</organism>